<gene>
    <name evidence="2" type="ORF">ISU07_08065</name>
</gene>
<dbReference type="AlphaFoldDB" id="A0A930YJW9"/>
<feature type="signal peptide" evidence="1">
    <location>
        <begin position="1"/>
        <end position="21"/>
    </location>
</feature>
<keyword evidence="1" id="KW-0732">Signal</keyword>
<comment type="caution">
    <text evidence="2">The sequence shown here is derived from an EMBL/GenBank/DDBJ whole genome shotgun (WGS) entry which is preliminary data.</text>
</comment>
<dbReference type="EMBL" id="JADKPN010000003">
    <property type="protein sequence ID" value="MBF4763080.1"/>
    <property type="molecule type" value="Genomic_DNA"/>
</dbReference>
<dbReference type="Proteomes" id="UP000640489">
    <property type="component" value="Unassembled WGS sequence"/>
</dbReference>
<evidence type="ECO:0000256" key="1">
    <source>
        <dbReference type="SAM" id="SignalP"/>
    </source>
</evidence>
<dbReference type="RefSeq" id="WP_194706262.1">
    <property type="nucleotide sequence ID" value="NZ_JADKPN010000003.1"/>
</dbReference>
<protein>
    <recommendedName>
        <fullName evidence="4">Lipoprotein</fullName>
    </recommendedName>
</protein>
<accession>A0A930YJW9</accession>
<name>A0A930YJW9_9ACTN</name>
<reference evidence="2" key="1">
    <citation type="submission" date="2020-11" db="EMBL/GenBank/DDBJ databases">
        <title>Nocardioides sp. nov., isolated from Soil of Cynanchum wilfordii Hemsley rhizosphere.</title>
        <authorList>
            <person name="Lee J.-S."/>
            <person name="Suh M.K."/>
            <person name="Kim J.-S."/>
        </authorList>
    </citation>
    <scope>NUCLEOTIDE SEQUENCE</scope>
    <source>
        <strain evidence="2">KCTC 19275</strain>
    </source>
</reference>
<feature type="chain" id="PRO_5039153379" description="Lipoprotein" evidence="1">
    <location>
        <begin position="22"/>
        <end position="320"/>
    </location>
</feature>
<evidence type="ECO:0008006" key="4">
    <source>
        <dbReference type="Google" id="ProtNLM"/>
    </source>
</evidence>
<sequence>MRYGATVGLALLLAAGAGALATGPAAAPAPATGRATLVRADTTTVAAPLPAALVLAPEVPELPGGGTKVFGHRRFLVAYYGTAGTGALGVLGETAPDAMQRRLWRAAQPFKLPGERVQPVYELIVTVADPIPGPHGAFNHDIARERVQEYVDAAHRNKALLVLDIQPGRTDFLTVVKRWRWALEDPWVGLALDPEWRMGPRQVPGRVIGSVTAAEVNRVSDWLSGLVERRHLPEKPLLLHQFRTTMIRGIEHVADRPGLAEVQHADGFGTQAQKLATYHTIARPEQFAMGFKLFYDEDVHRFTPAQVRRIRPAVRFVSYQ</sequence>
<keyword evidence="3" id="KW-1185">Reference proteome</keyword>
<evidence type="ECO:0000313" key="2">
    <source>
        <dbReference type="EMBL" id="MBF4763080.1"/>
    </source>
</evidence>
<proteinExistence type="predicted"/>
<organism evidence="2 3">
    <name type="scientific">Nocardioides islandensis</name>
    <dbReference type="NCBI Taxonomy" id="433663"/>
    <lineage>
        <taxon>Bacteria</taxon>
        <taxon>Bacillati</taxon>
        <taxon>Actinomycetota</taxon>
        <taxon>Actinomycetes</taxon>
        <taxon>Propionibacteriales</taxon>
        <taxon>Nocardioidaceae</taxon>
        <taxon>Nocardioides</taxon>
    </lineage>
</organism>
<evidence type="ECO:0000313" key="3">
    <source>
        <dbReference type="Proteomes" id="UP000640489"/>
    </source>
</evidence>